<sequence length="151" mass="16310">MKLLPVRPTAKMPAGTFTGDVYLTPIHSGTGPSRMTVALVRFTPGARTHWHSHAVGQTLQVTEGVGLVGTRDGTTIRVHAGETVVCAPDEQHWHGAATDTFMAHVAMLESLPDGGDPTTWLEPLSEEEYARANRNGAGRSRRPPSTRMGRF</sequence>
<dbReference type="PANTHER" id="PTHR43698">
    <property type="entry name" value="RIBD C-TERMINAL DOMAIN CONTAINING PROTEIN"/>
    <property type="match status" value="1"/>
</dbReference>
<proteinExistence type="predicted"/>
<dbReference type="InterPro" id="IPR013096">
    <property type="entry name" value="Cupin_2"/>
</dbReference>
<keyword evidence="4" id="KW-1185">Reference proteome</keyword>
<dbReference type="InterPro" id="IPR011051">
    <property type="entry name" value="RmlC_Cupin_sf"/>
</dbReference>
<accession>A0ABP4WXL2</accession>
<evidence type="ECO:0000313" key="4">
    <source>
        <dbReference type="Proteomes" id="UP001500655"/>
    </source>
</evidence>
<dbReference type="EMBL" id="BAAALS010000018">
    <property type="protein sequence ID" value="GAA1762689.1"/>
    <property type="molecule type" value="Genomic_DNA"/>
</dbReference>
<dbReference type="Proteomes" id="UP001500655">
    <property type="component" value="Unassembled WGS sequence"/>
</dbReference>
<name>A0ABP4WXL2_9ACTN</name>
<dbReference type="InterPro" id="IPR047263">
    <property type="entry name" value="HNL-like_cupin"/>
</dbReference>
<organism evidence="3 4">
    <name type="scientific">Luedemannella helvata</name>
    <dbReference type="NCBI Taxonomy" id="349315"/>
    <lineage>
        <taxon>Bacteria</taxon>
        <taxon>Bacillati</taxon>
        <taxon>Actinomycetota</taxon>
        <taxon>Actinomycetes</taxon>
        <taxon>Micromonosporales</taxon>
        <taxon>Micromonosporaceae</taxon>
        <taxon>Luedemannella</taxon>
    </lineage>
</organism>
<dbReference type="Gene3D" id="2.60.120.10">
    <property type="entry name" value="Jelly Rolls"/>
    <property type="match status" value="1"/>
</dbReference>
<dbReference type="RefSeq" id="WP_344083296.1">
    <property type="nucleotide sequence ID" value="NZ_BAAALS010000018.1"/>
</dbReference>
<dbReference type="CDD" id="cd02233">
    <property type="entry name" value="cupin_HNL-like"/>
    <property type="match status" value="1"/>
</dbReference>
<dbReference type="PANTHER" id="PTHR43698:SF1">
    <property type="entry name" value="BLL4564 PROTEIN"/>
    <property type="match status" value="1"/>
</dbReference>
<comment type="caution">
    <text evidence="3">The sequence shown here is derived from an EMBL/GenBank/DDBJ whole genome shotgun (WGS) entry which is preliminary data.</text>
</comment>
<reference evidence="4" key="1">
    <citation type="journal article" date="2019" name="Int. J. Syst. Evol. Microbiol.">
        <title>The Global Catalogue of Microorganisms (GCM) 10K type strain sequencing project: providing services to taxonomists for standard genome sequencing and annotation.</title>
        <authorList>
            <consortium name="The Broad Institute Genomics Platform"/>
            <consortium name="The Broad Institute Genome Sequencing Center for Infectious Disease"/>
            <person name="Wu L."/>
            <person name="Ma J."/>
        </authorList>
    </citation>
    <scope>NUCLEOTIDE SEQUENCE [LARGE SCALE GENOMIC DNA]</scope>
    <source>
        <strain evidence="4">JCM 13249</strain>
    </source>
</reference>
<evidence type="ECO:0000259" key="2">
    <source>
        <dbReference type="Pfam" id="PF07883"/>
    </source>
</evidence>
<feature type="domain" description="Cupin type-2" evidence="2">
    <location>
        <begin position="39"/>
        <end position="104"/>
    </location>
</feature>
<feature type="region of interest" description="Disordered" evidence="1">
    <location>
        <begin position="131"/>
        <end position="151"/>
    </location>
</feature>
<dbReference type="InterPro" id="IPR014710">
    <property type="entry name" value="RmlC-like_jellyroll"/>
</dbReference>
<protein>
    <submittedName>
        <fullName evidence="3">Cupin domain-containing protein</fullName>
    </submittedName>
</protein>
<evidence type="ECO:0000256" key="1">
    <source>
        <dbReference type="SAM" id="MobiDB-lite"/>
    </source>
</evidence>
<feature type="compositionally biased region" description="Basic residues" evidence="1">
    <location>
        <begin position="139"/>
        <end position="151"/>
    </location>
</feature>
<gene>
    <name evidence="3" type="ORF">GCM10009681_37230</name>
</gene>
<evidence type="ECO:0000313" key="3">
    <source>
        <dbReference type="EMBL" id="GAA1762689.1"/>
    </source>
</evidence>
<dbReference type="SUPFAM" id="SSF51182">
    <property type="entry name" value="RmlC-like cupins"/>
    <property type="match status" value="1"/>
</dbReference>
<dbReference type="Pfam" id="PF07883">
    <property type="entry name" value="Cupin_2"/>
    <property type="match status" value="1"/>
</dbReference>